<evidence type="ECO:0000313" key="2">
    <source>
        <dbReference type="EMBL" id="MBX57179.1"/>
    </source>
</evidence>
<organism evidence="2">
    <name type="scientific">Rhizophora mucronata</name>
    <name type="common">Asiatic mangrove</name>
    <dbReference type="NCBI Taxonomy" id="61149"/>
    <lineage>
        <taxon>Eukaryota</taxon>
        <taxon>Viridiplantae</taxon>
        <taxon>Streptophyta</taxon>
        <taxon>Embryophyta</taxon>
        <taxon>Tracheophyta</taxon>
        <taxon>Spermatophyta</taxon>
        <taxon>Magnoliopsida</taxon>
        <taxon>eudicotyledons</taxon>
        <taxon>Gunneridae</taxon>
        <taxon>Pentapetalae</taxon>
        <taxon>rosids</taxon>
        <taxon>fabids</taxon>
        <taxon>Malpighiales</taxon>
        <taxon>Rhizophoraceae</taxon>
        <taxon>Rhizophora</taxon>
    </lineage>
</organism>
<protein>
    <submittedName>
        <fullName evidence="2">Uncharacterized protein</fullName>
    </submittedName>
</protein>
<dbReference type="AlphaFoldDB" id="A0A2P2PRA9"/>
<reference evidence="2" key="1">
    <citation type="submission" date="2018-02" db="EMBL/GenBank/DDBJ databases">
        <title>Rhizophora mucronata_Transcriptome.</title>
        <authorList>
            <person name="Meera S.P."/>
            <person name="Sreeshan A."/>
            <person name="Augustine A."/>
        </authorList>
    </citation>
    <scope>NUCLEOTIDE SEQUENCE</scope>
    <source>
        <tissue evidence="2">Leaf</tissue>
    </source>
</reference>
<sequence>MTDSENIETSLMHPPIKHKLQ</sequence>
<proteinExistence type="predicted"/>
<name>A0A2P2PRA9_RHIMU</name>
<accession>A0A2P2PRA9</accession>
<feature type="region of interest" description="Disordered" evidence="1">
    <location>
        <begin position="1"/>
        <end position="21"/>
    </location>
</feature>
<evidence type="ECO:0000256" key="1">
    <source>
        <dbReference type="SAM" id="MobiDB-lite"/>
    </source>
</evidence>
<dbReference type="EMBL" id="GGEC01076695">
    <property type="protein sequence ID" value="MBX57179.1"/>
    <property type="molecule type" value="Transcribed_RNA"/>
</dbReference>